<keyword evidence="2" id="KW-1185">Reference proteome</keyword>
<name>A0AAU9CL54_9GAMM</name>
<dbReference type="EMBL" id="AP024714">
    <property type="protein sequence ID" value="BCX80573.1"/>
    <property type="molecule type" value="Genomic_DNA"/>
</dbReference>
<dbReference type="AlphaFoldDB" id="A0AAU9CL54"/>
<evidence type="ECO:0000313" key="1">
    <source>
        <dbReference type="EMBL" id="BCX80573.1"/>
    </source>
</evidence>
<dbReference type="KEGG" id="mcau:MIT9_P0146"/>
<protein>
    <submittedName>
        <fullName evidence="1">Uncharacterized protein</fullName>
    </submittedName>
</protein>
<sequence>MGARLMAIVAEGNRRRVYLSPIETHEAIASHAQPEWKPETSLPDDPRSFWTVDYGLTTYGDLFTPRQLVALTTFSDLVQEAREKVIEDARKSGWDDDGQGHPITRIFPLLIGINVLSVFSEGT</sequence>
<reference evidence="2" key="1">
    <citation type="journal article" date="2024" name="Int. J. Syst. Evol. Microbiol.">
        <title>Methylomarinovum tepidoasis sp. nov., a moderately thermophilic methanotroph of the family Methylothermaceae isolated from a deep-sea hydrothermal field.</title>
        <authorList>
            <person name="Hirayama H."/>
            <person name="Takaki Y."/>
            <person name="Abe M."/>
            <person name="Miyazaki M."/>
            <person name="Uematsu K."/>
            <person name="Matsui Y."/>
            <person name="Takai K."/>
        </authorList>
    </citation>
    <scope>NUCLEOTIDE SEQUENCE [LARGE SCALE GENOMIC DNA]</scope>
    <source>
        <strain evidence="2">IT-9</strain>
    </source>
</reference>
<gene>
    <name evidence="1" type="ORF">MIT9_P0146</name>
</gene>
<organism evidence="1 2">
    <name type="scientific">Methylomarinovum caldicuralii</name>
    <dbReference type="NCBI Taxonomy" id="438856"/>
    <lineage>
        <taxon>Bacteria</taxon>
        <taxon>Pseudomonadati</taxon>
        <taxon>Pseudomonadota</taxon>
        <taxon>Gammaproteobacteria</taxon>
        <taxon>Methylococcales</taxon>
        <taxon>Methylothermaceae</taxon>
        <taxon>Methylomarinovum</taxon>
    </lineage>
</organism>
<accession>A0AAU9CL54</accession>
<dbReference type="Proteomes" id="UP001321825">
    <property type="component" value="Chromosome"/>
</dbReference>
<proteinExistence type="predicted"/>
<evidence type="ECO:0000313" key="2">
    <source>
        <dbReference type="Proteomes" id="UP001321825"/>
    </source>
</evidence>